<keyword evidence="4" id="KW-0175">Coiled coil</keyword>
<dbReference type="Pfam" id="PF00005">
    <property type="entry name" value="ABC_tran"/>
    <property type="match status" value="2"/>
</dbReference>
<dbReference type="PATRIC" id="fig|442562.3.peg.4225"/>
<dbReference type="STRING" id="442562.Rumeso_04291"/>
<dbReference type="CDD" id="cd03221">
    <property type="entry name" value="ABCF_EF-3"/>
    <property type="match status" value="2"/>
</dbReference>
<dbReference type="Proteomes" id="UP000019666">
    <property type="component" value="Unassembled WGS sequence"/>
</dbReference>
<evidence type="ECO:0000313" key="7">
    <source>
        <dbReference type="Proteomes" id="UP000019666"/>
    </source>
</evidence>
<comment type="caution">
    <text evidence="6">The sequence shown here is derived from an EMBL/GenBank/DDBJ whole genome shotgun (WGS) entry which is preliminary data.</text>
</comment>
<dbReference type="PANTHER" id="PTHR19211:SF14">
    <property type="entry name" value="ATP-BINDING CASSETTE SUB-FAMILY F MEMBER 1"/>
    <property type="match status" value="1"/>
</dbReference>
<organism evidence="6 7">
    <name type="scientific">Rubellimicrobium mesophilum DSM 19309</name>
    <dbReference type="NCBI Taxonomy" id="442562"/>
    <lineage>
        <taxon>Bacteria</taxon>
        <taxon>Pseudomonadati</taxon>
        <taxon>Pseudomonadota</taxon>
        <taxon>Alphaproteobacteria</taxon>
        <taxon>Rhodobacterales</taxon>
        <taxon>Roseobacteraceae</taxon>
        <taxon>Rubellimicrobium</taxon>
    </lineage>
</organism>
<dbReference type="InterPro" id="IPR003439">
    <property type="entry name" value="ABC_transporter-like_ATP-bd"/>
</dbReference>
<dbReference type="EMBL" id="AOSK01000120">
    <property type="protein sequence ID" value="EYD74234.1"/>
    <property type="molecule type" value="Genomic_DNA"/>
</dbReference>
<dbReference type="RefSeq" id="WP_037283791.1">
    <property type="nucleotide sequence ID" value="NZ_KK088626.1"/>
</dbReference>
<evidence type="ECO:0000256" key="4">
    <source>
        <dbReference type="SAM" id="Coils"/>
    </source>
</evidence>
<dbReference type="AlphaFoldDB" id="A0A017HKD1"/>
<reference evidence="6 7" key="1">
    <citation type="submission" date="2013-02" db="EMBL/GenBank/DDBJ databases">
        <authorList>
            <person name="Fiebig A."/>
            <person name="Goeker M."/>
            <person name="Klenk H.-P.P."/>
        </authorList>
    </citation>
    <scope>NUCLEOTIDE SEQUENCE [LARGE SCALE GENOMIC DNA]</scope>
    <source>
        <strain evidence="6 7">DSM 19309</strain>
    </source>
</reference>
<dbReference type="GO" id="GO:0016887">
    <property type="term" value="F:ATP hydrolysis activity"/>
    <property type="evidence" value="ECO:0007669"/>
    <property type="project" value="InterPro"/>
</dbReference>
<dbReference type="InterPro" id="IPR003593">
    <property type="entry name" value="AAA+_ATPase"/>
</dbReference>
<dbReference type="OrthoDB" id="9808609at2"/>
<dbReference type="InterPro" id="IPR050611">
    <property type="entry name" value="ABCF"/>
</dbReference>
<dbReference type="HOGENOM" id="CLU_000604_36_0_5"/>
<evidence type="ECO:0000313" key="6">
    <source>
        <dbReference type="EMBL" id="EYD74234.1"/>
    </source>
</evidence>
<evidence type="ECO:0000256" key="1">
    <source>
        <dbReference type="ARBA" id="ARBA00022737"/>
    </source>
</evidence>
<accession>A0A017HKD1</accession>
<dbReference type="GO" id="GO:0005524">
    <property type="term" value="F:ATP binding"/>
    <property type="evidence" value="ECO:0007669"/>
    <property type="project" value="UniProtKB-KW"/>
</dbReference>
<keyword evidence="3" id="KW-0067">ATP-binding</keyword>
<dbReference type="InterPro" id="IPR027417">
    <property type="entry name" value="P-loop_NTPase"/>
</dbReference>
<feature type="domain" description="ABC transporter" evidence="5">
    <location>
        <begin position="297"/>
        <end position="503"/>
    </location>
</feature>
<dbReference type="PANTHER" id="PTHR19211">
    <property type="entry name" value="ATP-BINDING TRANSPORT PROTEIN-RELATED"/>
    <property type="match status" value="1"/>
</dbReference>
<dbReference type="Gene3D" id="3.40.50.300">
    <property type="entry name" value="P-loop containing nucleotide triphosphate hydrolases"/>
    <property type="match status" value="2"/>
</dbReference>
<proteinExistence type="predicted"/>
<protein>
    <recommendedName>
        <fullName evidence="5">ABC transporter domain-containing protein</fullName>
    </recommendedName>
</protein>
<feature type="coiled-coil region" evidence="4">
    <location>
        <begin position="218"/>
        <end position="245"/>
    </location>
</feature>
<evidence type="ECO:0000256" key="2">
    <source>
        <dbReference type="ARBA" id="ARBA00022741"/>
    </source>
</evidence>
<dbReference type="PROSITE" id="PS50893">
    <property type="entry name" value="ABC_TRANSPORTER_2"/>
    <property type="match status" value="2"/>
</dbReference>
<feature type="domain" description="ABC transporter" evidence="5">
    <location>
        <begin position="1"/>
        <end position="222"/>
    </location>
</feature>
<gene>
    <name evidence="6" type="ORF">Rumeso_04291</name>
</gene>
<evidence type="ECO:0000259" key="5">
    <source>
        <dbReference type="PROSITE" id="PS50893"/>
    </source>
</evidence>
<keyword evidence="1" id="KW-0677">Repeat</keyword>
<sequence>MTLIACKDLGVTLGAPLFSDLTFSLAKGDRLGLAAANGRGKSTLLRCLAGTHEPTSGEVTRARGLQVGQAQQDVPADALALPLREAVLRALPPERQDGEDWRVDIVLDDLEVPEDLRDRPLGALSGGWQRTALLARAWVIEPDVLLMDEPTNHLDLGRIGFLQTWLATVARGTAVVVASHDRAFLDAVTARTLFLRETRSQIFTLPYTRARAALAEADEALERRFENDMRQAAQLRRQAAKLRNIGINSGSDLLVVKTKQLRERADRLEEAARPAHQERSAGTIRLANGTTPSKALVALDDVAVATPDGQLLFRTGKLWINRGDRVVLLGRNGSGKSRLMALVHRAVQGDVPGLSVAPTVVEGWSDQGLGQLNAFATPWAAVTERFDVGDQRARALLAGAGIGVDLQGVHLSALSGGQKARLAMLALRLTRPNLYLLDEPTNHLDIDGQEALEEELCAQEVSGLLVSHDRAFVRGVGTRFWQIQGRRLVEVDGPEAFFRDALAGG</sequence>
<dbReference type="SMART" id="SM00382">
    <property type="entry name" value="AAA"/>
    <property type="match status" value="2"/>
</dbReference>
<keyword evidence="2" id="KW-0547">Nucleotide-binding</keyword>
<name>A0A017HKD1_9RHOB</name>
<evidence type="ECO:0000256" key="3">
    <source>
        <dbReference type="ARBA" id="ARBA00022840"/>
    </source>
</evidence>
<dbReference type="SUPFAM" id="SSF52540">
    <property type="entry name" value="P-loop containing nucleoside triphosphate hydrolases"/>
    <property type="match status" value="2"/>
</dbReference>
<keyword evidence="7" id="KW-1185">Reference proteome</keyword>